<dbReference type="RefSeq" id="WP_091259749.1">
    <property type="nucleotide sequence ID" value="NZ_FNDE01000002.1"/>
</dbReference>
<reference evidence="1 2" key="1">
    <citation type="submission" date="2016-10" db="EMBL/GenBank/DDBJ databases">
        <authorList>
            <person name="de Groot N.N."/>
        </authorList>
    </citation>
    <scope>NUCLEOTIDE SEQUENCE [LARGE SCALE GENOMIC DNA]</scope>
    <source>
        <strain evidence="1 2">L 420-91</strain>
    </source>
</reference>
<dbReference type="AlphaFoldDB" id="A0A1G7WR22"/>
<protein>
    <recommendedName>
        <fullName evidence="3">Resolvase, N terminal domain</fullName>
    </recommendedName>
</protein>
<dbReference type="Proteomes" id="UP000198956">
    <property type="component" value="Unassembled WGS sequence"/>
</dbReference>
<proteinExistence type="predicted"/>
<sequence length="114" mass="13749">MKLYSLVLNDNNYFIKQYVKDNNAEIVKEQTYRPNEYFNYPNLEEIKMEMKNIGAEALILNDIHDLQDINTFEEFINQAEKNNIEVIFASQKLKTSKKYTIRELVFYLSRNFYN</sequence>
<evidence type="ECO:0008006" key="3">
    <source>
        <dbReference type="Google" id="ProtNLM"/>
    </source>
</evidence>
<name>A0A1G7WR22_ANETH</name>
<accession>A0A1G7WR22</accession>
<dbReference type="EMBL" id="FNDE01000002">
    <property type="protein sequence ID" value="SDG74328.1"/>
    <property type="molecule type" value="Genomic_DNA"/>
</dbReference>
<gene>
    <name evidence="1" type="ORF">SAMN04489735_100272</name>
</gene>
<organism evidence="1 2">
    <name type="scientific">Aneurinibacillus thermoaerophilus</name>
    <dbReference type="NCBI Taxonomy" id="143495"/>
    <lineage>
        <taxon>Bacteria</taxon>
        <taxon>Bacillati</taxon>
        <taxon>Bacillota</taxon>
        <taxon>Bacilli</taxon>
        <taxon>Bacillales</taxon>
        <taxon>Paenibacillaceae</taxon>
        <taxon>Aneurinibacillus group</taxon>
        <taxon>Aneurinibacillus</taxon>
    </lineage>
</organism>
<evidence type="ECO:0000313" key="1">
    <source>
        <dbReference type="EMBL" id="SDG74328.1"/>
    </source>
</evidence>
<evidence type="ECO:0000313" key="2">
    <source>
        <dbReference type="Proteomes" id="UP000198956"/>
    </source>
</evidence>